<comment type="caution">
    <text evidence="7">The sequence shown here is derived from an EMBL/GenBank/DDBJ whole genome shotgun (WGS) entry which is preliminary data.</text>
</comment>
<dbReference type="Pfam" id="PF00707">
    <property type="entry name" value="IF3_C"/>
    <property type="match status" value="1"/>
</dbReference>
<keyword evidence="2 7" id="KW-0396">Initiation factor</keyword>
<accession>A0A2M6WR84</accession>
<dbReference type="EMBL" id="PFAQ01000007">
    <property type="protein sequence ID" value="PIT95311.1"/>
    <property type="molecule type" value="Genomic_DNA"/>
</dbReference>
<dbReference type="GO" id="GO:0043022">
    <property type="term" value="F:ribosome binding"/>
    <property type="evidence" value="ECO:0007669"/>
    <property type="project" value="TreeGrafter"/>
</dbReference>
<protein>
    <recommendedName>
        <fullName evidence="4">Translation initiation factor IF-3</fullName>
    </recommendedName>
</protein>
<gene>
    <name evidence="7" type="primary">infC</name>
    <name evidence="7" type="ORF">COT98_00340</name>
</gene>
<dbReference type="Pfam" id="PF05198">
    <property type="entry name" value="IF3_N"/>
    <property type="match status" value="1"/>
</dbReference>
<feature type="domain" description="Translation initiation factor 3 C-terminal" evidence="5">
    <location>
        <begin position="95"/>
        <end position="158"/>
    </location>
</feature>
<proteinExistence type="inferred from homology"/>
<dbReference type="SUPFAM" id="SSF55200">
    <property type="entry name" value="Translation initiation factor IF3, C-terminal domain"/>
    <property type="match status" value="1"/>
</dbReference>
<dbReference type="PANTHER" id="PTHR10938">
    <property type="entry name" value="TRANSLATION INITIATION FACTOR IF-3"/>
    <property type="match status" value="1"/>
</dbReference>
<feature type="domain" description="Translation initiation factor 3 N-terminal" evidence="6">
    <location>
        <begin position="20"/>
        <end position="87"/>
    </location>
</feature>
<comment type="similarity">
    <text evidence="1">Belongs to the IF-3 family.</text>
</comment>
<dbReference type="InterPro" id="IPR001288">
    <property type="entry name" value="Translation_initiation_fac_3"/>
</dbReference>
<evidence type="ECO:0000313" key="7">
    <source>
        <dbReference type="EMBL" id="PIT95311.1"/>
    </source>
</evidence>
<name>A0A2M6WR84_9BACT</name>
<evidence type="ECO:0000256" key="4">
    <source>
        <dbReference type="NCBIfam" id="TIGR00168"/>
    </source>
</evidence>
<keyword evidence="3" id="KW-0648">Protein biosynthesis</keyword>
<organism evidence="7 8">
    <name type="scientific">Candidatus Falkowbacteria bacterium CG10_big_fil_rev_8_21_14_0_10_39_9</name>
    <dbReference type="NCBI Taxonomy" id="1974566"/>
    <lineage>
        <taxon>Bacteria</taxon>
        <taxon>Candidatus Falkowiibacteriota</taxon>
    </lineage>
</organism>
<dbReference type="InterPro" id="IPR019814">
    <property type="entry name" value="Translation_initiation_fac_3_N"/>
</dbReference>
<reference evidence="8" key="1">
    <citation type="submission" date="2017-09" db="EMBL/GenBank/DDBJ databases">
        <title>Depth-based differentiation of microbial function through sediment-hosted aquifers and enrichment of novel symbionts in the deep terrestrial subsurface.</title>
        <authorList>
            <person name="Probst A.J."/>
            <person name="Ladd B."/>
            <person name="Jarett J.K."/>
            <person name="Geller-Mcgrath D.E."/>
            <person name="Sieber C.M.K."/>
            <person name="Emerson J.B."/>
            <person name="Anantharaman K."/>
            <person name="Thomas B.C."/>
            <person name="Malmstrom R."/>
            <person name="Stieglmeier M."/>
            <person name="Klingl A."/>
            <person name="Woyke T."/>
            <person name="Ryan C.M."/>
            <person name="Banfield J.F."/>
        </authorList>
    </citation>
    <scope>NUCLEOTIDE SEQUENCE [LARGE SCALE GENOMIC DNA]</scope>
</reference>
<evidence type="ECO:0000256" key="2">
    <source>
        <dbReference type="ARBA" id="ARBA00022540"/>
    </source>
</evidence>
<evidence type="ECO:0000259" key="6">
    <source>
        <dbReference type="Pfam" id="PF05198"/>
    </source>
</evidence>
<dbReference type="SUPFAM" id="SSF54364">
    <property type="entry name" value="Translation initiation factor IF3, N-terminal domain"/>
    <property type="match status" value="1"/>
</dbReference>
<dbReference type="NCBIfam" id="TIGR00168">
    <property type="entry name" value="infC"/>
    <property type="match status" value="1"/>
</dbReference>
<evidence type="ECO:0000259" key="5">
    <source>
        <dbReference type="Pfam" id="PF00707"/>
    </source>
</evidence>
<dbReference type="InterPro" id="IPR036787">
    <property type="entry name" value="T_IF-3_N_sf"/>
</dbReference>
<dbReference type="Gene3D" id="3.10.20.80">
    <property type="entry name" value="Translation initiation factor 3 (IF-3), N-terminal domain"/>
    <property type="match status" value="1"/>
</dbReference>
<dbReference type="GO" id="GO:0003743">
    <property type="term" value="F:translation initiation factor activity"/>
    <property type="evidence" value="ECO:0007669"/>
    <property type="project" value="UniProtKB-UniRule"/>
</dbReference>
<dbReference type="GO" id="GO:0005829">
    <property type="term" value="C:cytosol"/>
    <property type="evidence" value="ECO:0007669"/>
    <property type="project" value="TreeGrafter"/>
</dbReference>
<dbReference type="PANTHER" id="PTHR10938:SF0">
    <property type="entry name" value="TRANSLATION INITIATION FACTOR IF-3, MITOCHONDRIAL"/>
    <property type="match status" value="1"/>
</dbReference>
<dbReference type="InterPro" id="IPR036788">
    <property type="entry name" value="T_IF-3_C_sf"/>
</dbReference>
<dbReference type="Gene3D" id="3.30.110.10">
    <property type="entry name" value="Translation initiation factor 3 (IF-3), C-terminal domain"/>
    <property type="match status" value="1"/>
</dbReference>
<dbReference type="GO" id="GO:0016020">
    <property type="term" value="C:membrane"/>
    <property type="evidence" value="ECO:0007669"/>
    <property type="project" value="TreeGrafter"/>
</dbReference>
<dbReference type="GO" id="GO:0032790">
    <property type="term" value="P:ribosome disassembly"/>
    <property type="evidence" value="ECO:0007669"/>
    <property type="project" value="TreeGrafter"/>
</dbReference>
<dbReference type="Proteomes" id="UP000228900">
    <property type="component" value="Unassembled WGS sequence"/>
</dbReference>
<evidence type="ECO:0000256" key="3">
    <source>
        <dbReference type="ARBA" id="ARBA00022917"/>
    </source>
</evidence>
<sequence>MRRNYQKARPKIGDKPFKSNEHIIASEVFLIDETGENIGRVSLQEALDRARESELDLVEVNPKANPPVAKLVNLGQFKYEREKKLHKQKILQKKVETKVVKLTFRISPHDRDVRLGLAEKFLSKNDKVKIEIFLRGRERQHFDRARELMLEFINALKSKPELVIEEDQSLTKAPSGFSIILANKK</sequence>
<evidence type="ECO:0000256" key="1">
    <source>
        <dbReference type="ARBA" id="ARBA00005439"/>
    </source>
</evidence>
<evidence type="ECO:0000313" key="8">
    <source>
        <dbReference type="Proteomes" id="UP000228900"/>
    </source>
</evidence>
<dbReference type="InterPro" id="IPR019815">
    <property type="entry name" value="Translation_initiation_fac_3_C"/>
</dbReference>
<dbReference type="AlphaFoldDB" id="A0A2M6WR84"/>